<comment type="pathway">
    <text evidence="1">Porphyrin-containing compound metabolism; protoporphyrin-IX biosynthesis; coproporphyrinogen-III from 5-aminolevulinate: step 1/4.</text>
</comment>
<feature type="binding site" evidence="11">
    <location>
        <position position="128"/>
    </location>
    <ligand>
        <name>Zn(2+)</name>
        <dbReference type="ChEBI" id="CHEBI:29105"/>
        <note>catalytic</note>
    </ligand>
</feature>
<evidence type="ECO:0000256" key="13">
    <source>
        <dbReference type="RuleBase" id="RU000515"/>
    </source>
</evidence>
<dbReference type="NCBIfam" id="NF006762">
    <property type="entry name" value="PRK09283.1"/>
    <property type="match status" value="1"/>
</dbReference>
<keyword evidence="11" id="KW-0479">Metal-binding</keyword>
<dbReference type="OrthoDB" id="8493at2157"/>
<evidence type="ECO:0000256" key="8">
    <source>
        <dbReference type="ARBA" id="ARBA00047651"/>
    </source>
</evidence>
<dbReference type="PROSITE" id="PS00169">
    <property type="entry name" value="D_ALA_DEHYDRATASE"/>
    <property type="match status" value="1"/>
</dbReference>
<evidence type="ECO:0000256" key="6">
    <source>
        <dbReference type="ARBA" id="ARBA00023239"/>
    </source>
</evidence>
<evidence type="ECO:0000313" key="18">
    <source>
        <dbReference type="Proteomes" id="UP000050515"/>
    </source>
</evidence>
<gene>
    <name evidence="16" type="ORF">AOG54_00585</name>
    <name evidence="15" type="ORF">SE19_06590</name>
</gene>
<dbReference type="InterPro" id="IPR001731">
    <property type="entry name" value="ALAD"/>
</dbReference>
<dbReference type="Pfam" id="PF00490">
    <property type="entry name" value="ALAD"/>
    <property type="match status" value="1"/>
</dbReference>
<evidence type="ECO:0000256" key="2">
    <source>
        <dbReference type="ARBA" id="ARBA00008055"/>
    </source>
</evidence>
<dbReference type="EC" id="4.2.1.24" evidence="3 13"/>
<dbReference type="UniPathway" id="UPA00251">
    <property type="reaction ID" value="UER00318"/>
</dbReference>
<dbReference type="GO" id="GO:0005829">
    <property type="term" value="C:cytosol"/>
    <property type="evidence" value="ECO:0007669"/>
    <property type="project" value="TreeGrafter"/>
</dbReference>
<feature type="active site" description="Schiff-base intermediate with substrate" evidence="9">
    <location>
        <position position="193"/>
    </location>
</feature>
<evidence type="ECO:0000256" key="11">
    <source>
        <dbReference type="PIRSR" id="PIRSR001415-3"/>
    </source>
</evidence>
<dbReference type="Proteomes" id="UP000050515">
    <property type="component" value="Unassembled WGS sequence"/>
</dbReference>
<dbReference type="PIRSF" id="PIRSF001415">
    <property type="entry name" value="Porphbilin_synth"/>
    <property type="match status" value="1"/>
</dbReference>
<comment type="caution">
    <text evidence="15">The sequence shown here is derived from an EMBL/GenBank/DDBJ whole genome shotgun (WGS) entry which is preliminary data.</text>
</comment>
<feature type="binding site" evidence="10">
    <location>
        <position position="203"/>
    </location>
    <ligand>
        <name>5-aminolevulinate</name>
        <dbReference type="ChEBI" id="CHEBI:356416"/>
        <label>1</label>
    </ligand>
</feature>
<proteinExistence type="inferred from homology"/>
<reference evidence="16 17" key="2">
    <citation type="submission" date="2015-09" db="EMBL/GenBank/DDBJ databases">
        <title>Heavy metals and arsenic resistance mechanisms in polyextremophilic archaea of the family Ferroplasmaceae.</title>
        <authorList>
            <person name="Bulaev A.G."/>
            <person name="Kanygina A.V."/>
        </authorList>
    </citation>
    <scope>NUCLEOTIDE SEQUENCE [LARGE SCALE GENOMIC DNA]</scope>
    <source>
        <strain evidence="16 17">VT</strain>
    </source>
</reference>
<dbReference type="EMBL" id="LKBG01000220">
    <property type="protein sequence ID" value="KQB34757.1"/>
    <property type="molecule type" value="Genomic_DNA"/>
</dbReference>
<keyword evidence="6 13" id="KW-0456">Lyase</keyword>
<dbReference type="PANTHER" id="PTHR11458">
    <property type="entry name" value="DELTA-AMINOLEVULINIC ACID DEHYDRATASE"/>
    <property type="match status" value="1"/>
</dbReference>
<dbReference type="CDD" id="cd00384">
    <property type="entry name" value="ALAD_PBGS"/>
    <property type="match status" value="1"/>
</dbReference>
<evidence type="ECO:0000256" key="4">
    <source>
        <dbReference type="ARBA" id="ARBA00020771"/>
    </source>
</evidence>
<evidence type="ECO:0000256" key="10">
    <source>
        <dbReference type="PIRSR" id="PIRSR001415-2"/>
    </source>
</evidence>
<reference evidence="15 18" key="1">
    <citation type="submission" date="2015-09" db="EMBL/GenBank/DDBJ databases">
        <title>Draft genome sequence of Acidiplasma aeolicum DSM 18409.</title>
        <authorList>
            <person name="Hemp J."/>
        </authorList>
    </citation>
    <scope>NUCLEOTIDE SEQUENCE [LARGE SCALE GENOMIC DNA]</scope>
    <source>
        <strain evidence="15 18">V</strain>
    </source>
</reference>
<feature type="binding site" evidence="11">
    <location>
        <position position="118"/>
    </location>
    <ligand>
        <name>Zn(2+)</name>
        <dbReference type="ChEBI" id="CHEBI:29105"/>
        <note>catalytic</note>
    </ligand>
</feature>
<keyword evidence="5" id="KW-0350">Heme biosynthesis</keyword>
<comment type="similarity">
    <text evidence="2 14">Belongs to the ALAD family.</text>
</comment>
<dbReference type="InterPro" id="IPR030656">
    <property type="entry name" value="ALAD_AS"/>
</dbReference>
<feature type="active site" description="Schiff-base intermediate with substrate" evidence="9">
    <location>
        <position position="246"/>
    </location>
</feature>
<feature type="binding site" evidence="10">
    <location>
        <position position="215"/>
    </location>
    <ligand>
        <name>5-aminolevulinate</name>
        <dbReference type="ChEBI" id="CHEBI:356416"/>
        <label>1</label>
    </ligand>
</feature>
<evidence type="ECO:0000256" key="9">
    <source>
        <dbReference type="PIRSR" id="PIRSR001415-1"/>
    </source>
</evidence>
<accession>A0A0N8PQ56</accession>
<dbReference type="Gene3D" id="3.20.20.70">
    <property type="entry name" value="Aldolase class I"/>
    <property type="match status" value="1"/>
</dbReference>
<comment type="catalytic activity">
    <reaction evidence="8 13">
        <text>2 5-aminolevulinate = porphobilinogen + 2 H2O + H(+)</text>
        <dbReference type="Rhea" id="RHEA:24064"/>
        <dbReference type="ChEBI" id="CHEBI:15377"/>
        <dbReference type="ChEBI" id="CHEBI:15378"/>
        <dbReference type="ChEBI" id="CHEBI:58126"/>
        <dbReference type="ChEBI" id="CHEBI:356416"/>
        <dbReference type="EC" id="4.2.1.24"/>
    </reaction>
</comment>
<keyword evidence="7 13" id="KW-0627">Porphyrin biosynthesis</keyword>
<dbReference type="RefSeq" id="WP_054964335.1">
    <property type="nucleotide sequence ID" value="NZ_JBBYJF010000008.1"/>
</dbReference>
<comment type="subunit">
    <text evidence="13">Homooctamer.</text>
</comment>
<dbReference type="FunFam" id="3.20.20.70:FF:000019">
    <property type="entry name" value="Delta-aminolevulinic acid dehydratase"/>
    <property type="match status" value="1"/>
</dbReference>
<dbReference type="GO" id="GO:0004655">
    <property type="term" value="F:porphobilinogen synthase activity"/>
    <property type="evidence" value="ECO:0007669"/>
    <property type="project" value="UniProtKB-EC"/>
</dbReference>
<dbReference type="GO" id="GO:0006782">
    <property type="term" value="P:protoporphyrinogen IX biosynthetic process"/>
    <property type="evidence" value="ECO:0007669"/>
    <property type="project" value="UniProtKB-UniPathway"/>
</dbReference>
<keyword evidence="17" id="KW-1185">Reference proteome</keyword>
<dbReference type="InterPro" id="IPR013785">
    <property type="entry name" value="Aldolase_TIM"/>
</dbReference>
<dbReference type="AlphaFoldDB" id="A0A0N8PQ56"/>
<evidence type="ECO:0000256" key="7">
    <source>
        <dbReference type="ARBA" id="ARBA00023244"/>
    </source>
</evidence>
<evidence type="ECO:0000313" key="16">
    <source>
        <dbReference type="EMBL" id="KQB34757.1"/>
    </source>
</evidence>
<dbReference type="SUPFAM" id="SSF51569">
    <property type="entry name" value="Aldolase"/>
    <property type="match status" value="1"/>
</dbReference>
<evidence type="ECO:0000256" key="12">
    <source>
        <dbReference type="PIRSR" id="PIRSR001415-5"/>
    </source>
</evidence>
<dbReference type="EMBL" id="LJCQ01000285">
    <property type="protein sequence ID" value="KPV46189.1"/>
    <property type="molecule type" value="Genomic_DNA"/>
</dbReference>
<feature type="binding site" evidence="10">
    <location>
        <position position="310"/>
    </location>
    <ligand>
        <name>5-aminolevulinate</name>
        <dbReference type="ChEBI" id="CHEBI:356416"/>
        <label>2</label>
    </ligand>
</feature>
<dbReference type="PANTHER" id="PTHR11458:SF0">
    <property type="entry name" value="DELTA-AMINOLEVULINIC ACID DEHYDRATASE"/>
    <property type="match status" value="1"/>
</dbReference>
<organism evidence="15 18">
    <name type="scientific">Acidiplasma aeolicum</name>
    <dbReference type="NCBI Taxonomy" id="507754"/>
    <lineage>
        <taxon>Archaea</taxon>
        <taxon>Methanobacteriati</taxon>
        <taxon>Thermoplasmatota</taxon>
        <taxon>Thermoplasmata</taxon>
        <taxon>Thermoplasmatales</taxon>
        <taxon>Ferroplasmaceae</taxon>
        <taxon>Acidiplasma</taxon>
    </lineage>
</organism>
<feature type="binding site" evidence="12">
    <location>
        <position position="231"/>
    </location>
    <ligand>
        <name>Mg(2+)</name>
        <dbReference type="ChEBI" id="CHEBI:18420"/>
    </ligand>
</feature>
<protein>
    <recommendedName>
        <fullName evidence="4 13">Delta-aminolevulinic acid dehydratase</fullName>
        <ecNumber evidence="3 13">4.2.1.24</ecNumber>
    </recommendedName>
</protein>
<feature type="binding site" evidence="11">
    <location>
        <position position="120"/>
    </location>
    <ligand>
        <name>Zn(2+)</name>
        <dbReference type="ChEBI" id="CHEBI:29105"/>
        <note>catalytic</note>
    </ligand>
</feature>
<evidence type="ECO:0000313" key="15">
    <source>
        <dbReference type="EMBL" id="KPV46189.1"/>
    </source>
</evidence>
<dbReference type="Proteomes" id="UP000050320">
    <property type="component" value="Unassembled WGS sequence"/>
</dbReference>
<keyword evidence="12" id="KW-0460">Magnesium</keyword>
<dbReference type="PRINTS" id="PR00144">
    <property type="entry name" value="DALDHYDRTASE"/>
</dbReference>
<dbReference type="GO" id="GO:0008270">
    <property type="term" value="F:zinc ion binding"/>
    <property type="evidence" value="ECO:0007669"/>
    <property type="project" value="TreeGrafter"/>
</dbReference>
<evidence type="ECO:0000256" key="3">
    <source>
        <dbReference type="ARBA" id="ARBA00012053"/>
    </source>
</evidence>
<evidence type="ECO:0000256" key="1">
    <source>
        <dbReference type="ARBA" id="ARBA00004694"/>
    </source>
</evidence>
<evidence type="ECO:0000256" key="5">
    <source>
        <dbReference type="ARBA" id="ARBA00023133"/>
    </source>
</evidence>
<dbReference type="PATRIC" id="fig|507754.4.peg.1846"/>
<evidence type="ECO:0000256" key="14">
    <source>
        <dbReference type="RuleBase" id="RU004161"/>
    </source>
</evidence>
<keyword evidence="11" id="KW-0862">Zinc</keyword>
<name>A0A0N8PQ56_9ARCH</name>
<sequence length="322" mass="36410">MYPIIRMRRYRKDSNIRSLFKESEIRPEKLIMPVFVDETEKDKKEIPSMPDIYRYSLSAYENYIKYLEEIGVKSIILFGIPAHKDETGSSSYDSNGIIQKAIRTAKQNTDLNVIADLCLCEYTSTGHCGIIENGYVNNDKTLEIYQKEALSYADAGVDIIAPSGMMDGQVKAIREVLDKNGYTDKLIMAYSSKFASGFYGPFRDAAESAPQFGDRKSYQMDYHNGDEALREIELDIKEGADIVMVKPALAYLDIISRAKRLFNMPMATYSVSGEYTMIKNAVKSGYLGENIVDEVLTAFFRAGSDLVISYFAEDYIKSHGKH</sequence>
<feature type="binding site" evidence="10">
    <location>
        <position position="272"/>
    </location>
    <ligand>
        <name>5-aminolevulinate</name>
        <dbReference type="ChEBI" id="CHEBI:356416"/>
        <label>2</label>
    </ligand>
</feature>
<evidence type="ECO:0000313" key="17">
    <source>
        <dbReference type="Proteomes" id="UP000050320"/>
    </source>
</evidence>
<dbReference type="SMART" id="SM01004">
    <property type="entry name" value="ALAD"/>
    <property type="match status" value="1"/>
</dbReference>